<evidence type="ECO:0000313" key="8">
    <source>
        <dbReference type="Proteomes" id="UP001500840"/>
    </source>
</evidence>
<evidence type="ECO:0000256" key="2">
    <source>
        <dbReference type="ARBA" id="ARBA00022475"/>
    </source>
</evidence>
<organism evidence="7 8">
    <name type="scientific">Novipirellula rosea</name>
    <dbReference type="NCBI Taxonomy" id="1031540"/>
    <lineage>
        <taxon>Bacteria</taxon>
        <taxon>Pseudomonadati</taxon>
        <taxon>Planctomycetota</taxon>
        <taxon>Planctomycetia</taxon>
        <taxon>Pirellulales</taxon>
        <taxon>Pirellulaceae</taxon>
        <taxon>Novipirellula</taxon>
    </lineage>
</organism>
<keyword evidence="3 6" id="KW-0812">Transmembrane</keyword>
<gene>
    <name evidence="7" type="ORF">GCM10023156_33780</name>
</gene>
<dbReference type="EMBL" id="BAABGA010000040">
    <property type="protein sequence ID" value="GAA4457266.1"/>
    <property type="molecule type" value="Genomic_DNA"/>
</dbReference>
<dbReference type="InterPro" id="IPR017039">
    <property type="entry name" value="Virul_fac_BrkB"/>
</dbReference>
<comment type="caution">
    <text evidence="7">The sequence shown here is derived from an EMBL/GenBank/DDBJ whole genome shotgun (WGS) entry which is preliminary data.</text>
</comment>
<dbReference type="PIRSF" id="PIRSF035875">
    <property type="entry name" value="RNase_BN"/>
    <property type="match status" value="1"/>
</dbReference>
<dbReference type="PANTHER" id="PTHR30213">
    <property type="entry name" value="INNER MEMBRANE PROTEIN YHJD"/>
    <property type="match status" value="1"/>
</dbReference>
<evidence type="ECO:0000256" key="3">
    <source>
        <dbReference type="ARBA" id="ARBA00022692"/>
    </source>
</evidence>
<evidence type="ECO:0000313" key="7">
    <source>
        <dbReference type="EMBL" id="GAA4457266.1"/>
    </source>
</evidence>
<proteinExistence type="predicted"/>
<comment type="subcellular location">
    <subcellularLocation>
        <location evidence="1">Cell membrane</location>
        <topology evidence="1">Multi-pass membrane protein</topology>
    </subcellularLocation>
</comment>
<keyword evidence="8" id="KW-1185">Reference proteome</keyword>
<feature type="transmembrane region" description="Helical" evidence="6">
    <location>
        <begin position="21"/>
        <end position="44"/>
    </location>
</feature>
<evidence type="ECO:0000256" key="6">
    <source>
        <dbReference type="SAM" id="Phobius"/>
    </source>
</evidence>
<keyword evidence="4 6" id="KW-1133">Transmembrane helix</keyword>
<dbReference type="PANTHER" id="PTHR30213:SF1">
    <property type="entry name" value="INNER MEMBRANE PROTEIN YHJD"/>
    <property type="match status" value="1"/>
</dbReference>
<name>A0ABP8MWH4_9BACT</name>
<evidence type="ECO:0000256" key="1">
    <source>
        <dbReference type="ARBA" id="ARBA00004651"/>
    </source>
</evidence>
<dbReference type="RefSeq" id="WP_345323884.1">
    <property type="nucleotide sequence ID" value="NZ_BAABGA010000040.1"/>
</dbReference>
<protein>
    <submittedName>
        <fullName evidence="7">YihY/virulence factor BrkB family protein</fullName>
    </submittedName>
</protein>
<accession>A0ABP8MWH4</accession>
<feature type="transmembrane region" description="Helical" evidence="6">
    <location>
        <begin position="218"/>
        <end position="238"/>
    </location>
</feature>
<evidence type="ECO:0000256" key="4">
    <source>
        <dbReference type="ARBA" id="ARBA00022989"/>
    </source>
</evidence>
<feature type="transmembrane region" description="Helical" evidence="6">
    <location>
        <begin position="188"/>
        <end position="206"/>
    </location>
</feature>
<reference evidence="8" key="1">
    <citation type="journal article" date="2019" name="Int. J. Syst. Evol. Microbiol.">
        <title>The Global Catalogue of Microorganisms (GCM) 10K type strain sequencing project: providing services to taxonomists for standard genome sequencing and annotation.</title>
        <authorList>
            <consortium name="The Broad Institute Genomics Platform"/>
            <consortium name="The Broad Institute Genome Sequencing Center for Infectious Disease"/>
            <person name="Wu L."/>
            <person name="Ma J."/>
        </authorList>
    </citation>
    <scope>NUCLEOTIDE SEQUENCE [LARGE SCALE GENOMIC DNA]</scope>
    <source>
        <strain evidence="8">JCM 17759</strain>
    </source>
</reference>
<feature type="transmembrane region" description="Helical" evidence="6">
    <location>
        <begin position="94"/>
        <end position="115"/>
    </location>
</feature>
<dbReference type="Proteomes" id="UP001500840">
    <property type="component" value="Unassembled WGS sequence"/>
</dbReference>
<keyword evidence="5 6" id="KW-0472">Membrane</keyword>
<keyword evidence="2" id="KW-1003">Cell membrane</keyword>
<feature type="transmembrane region" description="Helical" evidence="6">
    <location>
        <begin position="250"/>
        <end position="272"/>
    </location>
</feature>
<evidence type="ECO:0000256" key="5">
    <source>
        <dbReference type="ARBA" id="ARBA00023136"/>
    </source>
</evidence>
<sequence>MGYWKQTFAEFSADRCTTLAAALAYYTAFALPPLLYLLLTILTFGMSLAYDSDHAKAEAHEVLTTQTAQLIGNESISNEISAILKSSDETSGKWWKTLLSFGGIVLGATGVLSALQDAMNQVWAVRPDPDKSGVKAMIRKRVMSFVMILGLGFLLLASLIVSSVVAAAGERLTEMIGIRFGLVSGLSYLVQAAVVMIVFVSIFKWMPDAKIEWREVMVGASISTVLFLVGRFALDWYFSFATPGAQLSSAAASIAVLLVWVYYTSMIALFGAECTQVYAVRYGRGIRPDRHAVHVVESIERA</sequence>
<dbReference type="Pfam" id="PF03631">
    <property type="entry name" value="Virul_fac_BrkB"/>
    <property type="match status" value="1"/>
</dbReference>
<feature type="transmembrane region" description="Helical" evidence="6">
    <location>
        <begin position="145"/>
        <end position="168"/>
    </location>
</feature>